<dbReference type="GO" id="GO:0004519">
    <property type="term" value="F:endonuclease activity"/>
    <property type="evidence" value="ECO:0007669"/>
    <property type="project" value="UniProtKB-KW"/>
</dbReference>
<reference evidence="2" key="1">
    <citation type="submission" date="2022-10" db="EMBL/GenBank/DDBJ databases">
        <title>The WGS of Solirubrobacter sp. CPCC 204708.</title>
        <authorList>
            <person name="Jiang Z."/>
        </authorList>
    </citation>
    <scope>NUCLEOTIDE SEQUENCE</scope>
    <source>
        <strain evidence="2">CPCC 204708</strain>
    </source>
</reference>
<protein>
    <submittedName>
        <fullName evidence="2">Endonuclease domain-containing protein</fullName>
    </submittedName>
</protein>
<dbReference type="Proteomes" id="UP001147700">
    <property type="component" value="Unassembled WGS sequence"/>
</dbReference>
<sequence length="250" mass="27348">MLHRLYRDVYAVGHTALSREARWLAAVFAAGEGAALCRRSAVALLALDRWAPNVPEVLVPRPHRAITGIKLHTARRLDSRDVTTVDGIPVTNVPRVFVDLSDGSSPRSSRATSTRPFRGILDLGAIRRAMARATGHRHLDVLECAIDDWLAGSAGVRSRGELAFRRAVAAAGLPRPDTNRKFLGVEVDFHWPDLDLVIELDGPGHLRPPSRAEDARRDAHLAGMGYRVVRCRTPEAAIAALADAFRRSEA</sequence>
<proteinExistence type="predicted"/>
<dbReference type="RefSeq" id="WP_270006850.1">
    <property type="nucleotide sequence ID" value="NZ_JAPCID010000073.1"/>
</dbReference>
<dbReference type="InterPro" id="IPR007569">
    <property type="entry name" value="DUF559"/>
</dbReference>
<evidence type="ECO:0000313" key="3">
    <source>
        <dbReference type="Proteomes" id="UP001147700"/>
    </source>
</evidence>
<feature type="domain" description="DUF559" evidence="1">
    <location>
        <begin position="187"/>
        <end position="233"/>
    </location>
</feature>
<keyword evidence="2" id="KW-0255">Endonuclease</keyword>
<organism evidence="2 3">
    <name type="scientific">Solirubrobacter deserti</name>
    <dbReference type="NCBI Taxonomy" id="2282478"/>
    <lineage>
        <taxon>Bacteria</taxon>
        <taxon>Bacillati</taxon>
        <taxon>Actinomycetota</taxon>
        <taxon>Thermoleophilia</taxon>
        <taxon>Solirubrobacterales</taxon>
        <taxon>Solirubrobacteraceae</taxon>
        <taxon>Solirubrobacter</taxon>
    </lineage>
</organism>
<dbReference type="Gene3D" id="3.40.960.10">
    <property type="entry name" value="VSR Endonuclease"/>
    <property type="match status" value="1"/>
</dbReference>
<name>A0ABT4RTY6_9ACTN</name>
<dbReference type="EMBL" id="JAPCID010000073">
    <property type="protein sequence ID" value="MDA0142053.1"/>
    <property type="molecule type" value="Genomic_DNA"/>
</dbReference>
<comment type="caution">
    <text evidence="2">The sequence shown here is derived from an EMBL/GenBank/DDBJ whole genome shotgun (WGS) entry which is preliminary data.</text>
</comment>
<keyword evidence="2" id="KW-0378">Hydrolase</keyword>
<evidence type="ECO:0000259" key="1">
    <source>
        <dbReference type="Pfam" id="PF04480"/>
    </source>
</evidence>
<dbReference type="Pfam" id="PF04480">
    <property type="entry name" value="DUF559"/>
    <property type="match status" value="1"/>
</dbReference>
<dbReference type="InterPro" id="IPR011335">
    <property type="entry name" value="Restrct_endonuc-II-like"/>
</dbReference>
<gene>
    <name evidence="2" type="ORF">OJ962_31500</name>
</gene>
<keyword evidence="3" id="KW-1185">Reference proteome</keyword>
<keyword evidence="2" id="KW-0540">Nuclease</keyword>
<evidence type="ECO:0000313" key="2">
    <source>
        <dbReference type="EMBL" id="MDA0142053.1"/>
    </source>
</evidence>
<dbReference type="SUPFAM" id="SSF52980">
    <property type="entry name" value="Restriction endonuclease-like"/>
    <property type="match status" value="1"/>
</dbReference>
<accession>A0ABT4RTY6</accession>